<accession>A0ABS1JUX7</accession>
<dbReference type="NCBIfam" id="NF012200">
    <property type="entry name" value="choice_anch_D"/>
    <property type="match status" value="2"/>
</dbReference>
<keyword evidence="5" id="KW-0966">Cell projection</keyword>
<dbReference type="EMBL" id="JAEQND010000013">
    <property type="protein sequence ID" value="MBL0427681.1"/>
    <property type="molecule type" value="Genomic_DNA"/>
</dbReference>
<evidence type="ECO:0000259" key="6">
    <source>
        <dbReference type="Pfam" id="PF22544"/>
    </source>
</evidence>
<comment type="caution">
    <text evidence="7">The sequence shown here is derived from an EMBL/GenBank/DDBJ whole genome shotgun (WGS) entry which is preliminary data.</text>
</comment>
<keyword evidence="4" id="KW-0969">Cilium</keyword>
<dbReference type="Pfam" id="PF22544">
    <property type="entry name" value="HYDIN_VesB_CFA65-like_Ig"/>
    <property type="match status" value="1"/>
</dbReference>
<sequence>MFSLIVTILSIALVAALALATLYYGGSVWNRAFTDIGANKTVNYASQVIGAAELFKAQRGVWPRDVRDLVPDYLSAAGADWTSVSPDTPQYALKSGESAKTCAAINQKYTGAAVIHEAADPNRTVQCFGSAGLFTVVAQVPGQGVLLTTATLRSAIGGTAKVLPGGGLVVDPDAPPVEPPVIEPPPAPQPSASITGDLSFGELNVLDETDTRVATLTNTGTVTLDLLGITLTTADYRVTSDCPSLLPAGASCAVSVTFDPNVAGERPDVLTVSATGMADQSLAVRGSAYANSAEFDAGALDFGATLFGTAAAPKTVSLTNTGDHPMTLGTPDVAGPFAVASTTCGTSLAAGSSCTFTVTYAPTVSDGASEPGTLAVSNKAGLSAIQLAGRGVDAAGYIMAEGAALFEQAQIPENSPTALATAVVPLDTGAPASLQARVGVWQAKDDVTPGAYRSTSAGGAVGCSTGQYMVTRVQRLNHLRQFVYDANPLGMVTSAGPATGSTAWLLIDQGCYAGTATVPGVNKTASTLSTSSAAPTVGTTVAGTWTTWGVGYTDLASTSVWTARNSYPYPGLAGARWFESNTVAASVCATINARLGFAAAPTIVEALTAGEGCYSPHNRYLMVFMK</sequence>
<evidence type="ECO:0000313" key="8">
    <source>
        <dbReference type="Proteomes" id="UP000622707"/>
    </source>
</evidence>
<protein>
    <submittedName>
        <fullName evidence="7">Choice-of-anchor D domain-containing protein</fullName>
    </submittedName>
</protein>
<organism evidence="7 8">
    <name type="scientific">Ramlibacter alkalitolerans</name>
    <dbReference type="NCBI Taxonomy" id="2039631"/>
    <lineage>
        <taxon>Bacteria</taxon>
        <taxon>Pseudomonadati</taxon>
        <taxon>Pseudomonadota</taxon>
        <taxon>Betaproteobacteria</taxon>
        <taxon>Burkholderiales</taxon>
        <taxon>Comamonadaceae</taxon>
        <taxon>Ramlibacter</taxon>
    </lineage>
</organism>
<comment type="subcellular location">
    <subcellularLocation>
        <location evidence="1">Cell projection</location>
        <location evidence="1">Cilium</location>
    </subcellularLocation>
    <subcellularLocation>
        <location evidence="2">Cytoplasm</location>
    </subcellularLocation>
</comment>
<keyword evidence="3" id="KW-0963">Cytoplasm</keyword>
<evidence type="ECO:0000313" key="7">
    <source>
        <dbReference type="EMBL" id="MBL0427681.1"/>
    </source>
</evidence>
<keyword evidence="8" id="KW-1185">Reference proteome</keyword>
<reference evidence="7 8" key="1">
    <citation type="journal article" date="2017" name="Int. J. Syst. Evol. Microbiol.">
        <title>Ramlibacter alkalitolerans sp. nov., alkali-tolerant bacterium isolated from soil of ginseng.</title>
        <authorList>
            <person name="Lee D.H."/>
            <person name="Cha C.J."/>
        </authorList>
    </citation>
    <scope>NUCLEOTIDE SEQUENCE [LARGE SCALE GENOMIC DNA]</scope>
    <source>
        <strain evidence="7 8">KACC 19305</strain>
    </source>
</reference>
<gene>
    <name evidence="7" type="ORF">JI746_21380</name>
</gene>
<evidence type="ECO:0000256" key="1">
    <source>
        <dbReference type="ARBA" id="ARBA00004138"/>
    </source>
</evidence>
<dbReference type="Gene3D" id="2.60.40.10">
    <property type="entry name" value="Immunoglobulins"/>
    <property type="match status" value="2"/>
</dbReference>
<evidence type="ECO:0000256" key="5">
    <source>
        <dbReference type="ARBA" id="ARBA00023273"/>
    </source>
</evidence>
<dbReference type="Proteomes" id="UP000622707">
    <property type="component" value="Unassembled WGS sequence"/>
</dbReference>
<dbReference type="RefSeq" id="WP_201692315.1">
    <property type="nucleotide sequence ID" value="NZ_JAEQND010000013.1"/>
</dbReference>
<evidence type="ECO:0000256" key="2">
    <source>
        <dbReference type="ARBA" id="ARBA00004496"/>
    </source>
</evidence>
<name>A0ABS1JUX7_9BURK</name>
<proteinExistence type="predicted"/>
<evidence type="ECO:0000256" key="4">
    <source>
        <dbReference type="ARBA" id="ARBA00023069"/>
    </source>
</evidence>
<dbReference type="InterPro" id="IPR053879">
    <property type="entry name" value="HYDIN_VesB_CFA65-like_Ig"/>
</dbReference>
<dbReference type="InterPro" id="IPR013783">
    <property type="entry name" value="Ig-like_fold"/>
</dbReference>
<feature type="domain" description="HYDIN/VesB/CFA65-like Ig-like" evidence="6">
    <location>
        <begin position="199"/>
        <end position="286"/>
    </location>
</feature>
<evidence type="ECO:0000256" key="3">
    <source>
        <dbReference type="ARBA" id="ARBA00022490"/>
    </source>
</evidence>